<protein>
    <submittedName>
        <fullName evidence="1">Uncharacterized protein</fullName>
    </submittedName>
</protein>
<proteinExistence type="predicted"/>
<dbReference type="AlphaFoldDB" id="A0A135ZYM1"/>
<dbReference type="Gene3D" id="3.30.160.100">
    <property type="entry name" value="Ribosome hibernation promotion factor-like"/>
    <property type="match status" value="1"/>
</dbReference>
<keyword evidence="2" id="KW-1185">Reference proteome</keyword>
<sequence length="99" mass="11067">MQLTIYSQNLTITGQLKEFFARKVRAIFTKTQEKIRKITINFTSEESPKGVKTILCKVQVVLFGLPSILAVCKHQNMHKASALALSSASLALEKQFPQS</sequence>
<evidence type="ECO:0000313" key="2">
    <source>
        <dbReference type="Proteomes" id="UP000070299"/>
    </source>
</evidence>
<name>A0A135ZYM1_9ALTE</name>
<dbReference type="Proteomes" id="UP000070299">
    <property type="component" value="Unassembled WGS sequence"/>
</dbReference>
<dbReference type="EMBL" id="LSNE01000007">
    <property type="protein sequence ID" value="KXI28064.1"/>
    <property type="molecule type" value="Genomic_DNA"/>
</dbReference>
<dbReference type="SUPFAM" id="SSF69754">
    <property type="entry name" value="Ribosome binding protein Y (YfiA homologue)"/>
    <property type="match status" value="1"/>
</dbReference>
<dbReference type="InterPro" id="IPR036567">
    <property type="entry name" value="RHF-like"/>
</dbReference>
<dbReference type="RefSeq" id="WP_068378018.1">
    <property type="nucleotide sequence ID" value="NZ_LSNE01000007.1"/>
</dbReference>
<gene>
    <name evidence="1" type="ORF">AX660_16890</name>
</gene>
<evidence type="ECO:0000313" key="1">
    <source>
        <dbReference type="EMBL" id="KXI28064.1"/>
    </source>
</evidence>
<reference evidence="2" key="1">
    <citation type="submission" date="2016-02" db="EMBL/GenBank/DDBJ databases">
        <authorList>
            <person name="Schultz-Johansen M."/>
            <person name="Glaring M.A."/>
            <person name="Bech P.K."/>
            <person name="Stougaard P."/>
        </authorList>
    </citation>
    <scope>NUCLEOTIDE SEQUENCE [LARGE SCALE GENOMIC DNA]</scope>
    <source>
        <strain evidence="2">S66</strain>
    </source>
</reference>
<accession>A0A135ZYM1</accession>
<dbReference type="OrthoDB" id="6306499at2"/>
<comment type="caution">
    <text evidence="1">The sequence shown here is derived from an EMBL/GenBank/DDBJ whole genome shotgun (WGS) entry which is preliminary data.</text>
</comment>
<organism evidence="1 2">
    <name type="scientific">Paraglaciecola hydrolytica</name>
    <dbReference type="NCBI Taxonomy" id="1799789"/>
    <lineage>
        <taxon>Bacteria</taxon>
        <taxon>Pseudomonadati</taxon>
        <taxon>Pseudomonadota</taxon>
        <taxon>Gammaproteobacteria</taxon>
        <taxon>Alteromonadales</taxon>
        <taxon>Alteromonadaceae</taxon>
        <taxon>Paraglaciecola</taxon>
    </lineage>
</organism>